<sequence>MKDEREVKVDNGVGLSPPWVMYHNELKYSIGQDPNVIVGPLIPVGSTYVIPVTAIREKTAIALATLLKNPVEFGNISVMVVVINGDQEIVSSLPCPLSAFVVADLVQNALSGNPYFVEIVVKPQSPGGSNAVFPVFTPEVIQFFNDDISNLCNTFTSVAADVFADVMMDALCDVPILYSTSCED</sequence>
<comment type="caution">
    <text evidence="1">The sequence shown here is derived from an EMBL/GenBank/DDBJ whole genome shotgun (WGS) entry which is preliminary data.</text>
</comment>
<dbReference type="Proteomes" id="UP001628668">
    <property type="component" value="Unassembled WGS sequence"/>
</dbReference>
<reference evidence="1 2" key="1">
    <citation type="submission" date="2024-12" db="EMBL/GenBank/DDBJ databases">
        <authorList>
            <person name="Li X."/>
            <person name="Zhang D."/>
        </authorList>
    </citation>
    <scope>NUCLEOTIDE SEQUENCE [LARGE SCALE GENOMIC DNA]</scope>
    <source>
        <strain evidence="1 2">JCM19602</strain>
    </source>
</reference>
<keyword evidence="2" id="KW-1185">Reference proteome</keyword>
<evidence type="ECO:0000313" key="2">
    <source>
        <dbReference type="Proteomes" id="UP001628668"/>
    </source>
</evidence>
<organism evidence="1 2">
    <name type="scientific">Rossellomorea oryzaecorticis</name>
    <dbReference type="NCBI Taxonomy" id="1396505"/>
    <lineage>
        <taxon>Bacteria</taxon>
        <taxon>Bacillati</taxon>
        <taxon>Bacillota</taxon>
        <taxon>Bacilli</taxon>
        <taxon>Bacillales</taxon>
        <taxon>Bacillaceae</taxon>
        <taxon>Rossellomorea</taxon>
    </lineage>
</organism>
<gene>
    <name evidence="1" type="ORF">ACKA06_14865</name>
</gene>
<protein>
    <submittedName>
        <fullName evidence="1">Uncharacterized protein</fullName>
    </submittedName>
</protein>
<accession>A0ABW8VT56</accession>
<dbReference type="EMBL" id="JBJOSA010000013">
    <property type="protein sequence ID" value="MFL8938070.1"/>
    <property type="molecule type" value="Genomic_DNA"/>
</dbReference>
<proteinExistence type="predicted"/>
<name>A0ABW8VT56_9BACI</name>
<dbReference type="RefSeq" id="WP_411160012.1">
    <property type="nucleotide sequence ID" value="NZ_JBJOSA010000013.1"/>
</dbReference>
<evidence type="ECO:0000313" key="1">
    <source>
        <dbReference type="EMBL" id="MFL8938070.1"/>
    </source>
</evidence>